<dbReference type="AlphaFoldDB" id="A0A9D4JP80"/>
<evidence type="ECO:0000313" key="9">
    <source>
        <dbReference type="Proteomes" id="UP000828390"/>
    </source>
</evidence>
<evidence type="ECO:0000256" key="6">
    <source>
        <dbReference type="ARBA" id="ARBA00022842"/>
    </source>
</evidence>
<keyword evidence="6" id="KW-0460">Magnesium</keyword>
<dbReference type="PANTHER" id="PTHR10656:SF42">
    <property type="entry name" value="CYCLIC GMP-AMP SYNTHASE-LIKE PROTEIN-RELATED"/>
    <property type="match status" value="1"/>
</dbReference>
<dbReference type="GO" id="GO:0046872">
    <property type="term" value="F:metal ion binding"/>
    <property type="evidence" value="ECO:0007669"/>
    <property type="project" value="UniProtKB-KW"/>
</dbReference>
<comment type="caution">
    <text evidence="8">The sequence shown here is derived from an EMBL/GenBank/DDBJ whole genome shotgun (WGS) entry which is preliminary data.</text>
</comment>
<gene>
    <name evidence="8" type="ORF">DPMN_121114</name>
</gene>
<evidence type="ECO:0000256" key="1">
    <source>
        <dbReference type="ARBA" id="ARBA00001946"/>
    </source>
</evidence>
<evidence type="ECO:0000259" key="7">
    <source>
        <dbReference type="Pfam" id="PF20266"/>
    </source>
</evidence>
<dbReference type="Pfam" id="PF20266">
    <property type="entry name" value="Mab-21_C"/>
    <property type="match status" value="1"/>
</dbReference>
<evidence type="ECO:0000256" key="2">
    <source>
        <dbReference type="ARBA" id="ARBA00008307"/>
    </source>
</evidence>
<dbReference type="SMART" id="SM01265">
    <property type="entry name" value="Mab-21"/>
    <property type="match status" value="1"/>
</dbReference>
<evidence type="ECO:0000256" key="5">
    <source>
        <dbReference type="ARBA" id="ARBA00022723"/>
    </source>
</evidence>
<dbReference type="InterPro" id="IPR024810">
    <property type="entry name" value="MAB21L/cGLR"/>
</dbReference>
<evidence type="ECO:0000313" key="8">
    <source>
        <dbReference type="EMBL" id="KAH3819381.1"/>
    </source>
</evidence>
<name>A0A9D4JP80_DREPO</name>
<dbReference type="Proteomes" id="UP000828390">
    <property type="component" value="Unassembled WGS sequence"/>
</dbReference>
<comment type="cofactor">
    <cofactor evidence="1">
        <name>Mg(2+)</name>
        <dbReference type="ChEBI" id="CHEBI:18420"/>
    </cofactor>
</comment>
<keyword evidence="5" id="KW-0479">Metal-binding</keyword>
<proteinExistence type="inferred from homology"/>
<dbReference type="InterPro" id="IPR046906">
    <property type="entry name" value="Mab-21_HhH/H2TH-like"/>
</dbReference>
<dbReference type="GO" id="GO:0016779">
    <property type="term" value="F:nucleotidyltransferase activity"/>
    <property type="evidence" value="ECO:0007669"/>
    <property type="project" value="UniProtKB-KW"/>
</dbReference>
<protein>
    <recommendedName>
        <fullName evidence="7">Mab-21-like HhH/H2TH-like domain-containing protein</fullName>
    </recommendedName>
</protein>
<dbReference type="PANTHER" id="PTHR10656">
    <property type="entry name" value="CELL FATE DETERMINING PROTEIN MAB21-RELATED"/>
    <property type="match status" value="1"/>
</dbReference>
<feature type="domain" description="Mab-21-like HhH/H2TH-like" evidence="7">
    <location>
        <begin position="274"/>
        <end position="355"/>
    </location>
</feature>
<keyword evidence="9" id="KW-1185">Reference proteome</keyword>
<reference evidence="8" key="1">
    <citation type="journal article" date="2019" name="bioRxiv">
        <title>The Genome of the Zebra Mussel, Dreissena polymorpha: A Resource for Invasive Species Research.</title>
        <authorList>
            <person name="McCartney M.A."/>
            <person name="Auch B."/>
            <person name="Kono T."/>
            <person name="Mallez S."/>
            <person name="Zhang Y."/>
            <person name="Obille A."/>
            <person name="Becker A."/>
            <person name="Abrahante J.E."/>
            <person name="Garbe J."/>
            <person name="Badalamenti J.P."/>
            <person name="Herman A."/>
            <person name="Mangelson H."/>
            <person name="Liachko I."/>
            <person name="Sullivan S."/>
            <person name="Sone E.D."/>
            <person name="Koren S."/>
            <person name="Silverstein K.A.T."/>
            <person name="Beckman K.B."/>
            <person name="Gohl D.M."/>
        </authorList>
    </citation>
    <scope>NUCLEOTIDE SEQUENCE</scope>
    <source>
        <strain evidence="8">Duluth1</strain>
        <tissue evidence="8">Whole animal</tissue>
    </source>
</reference>
<evidence type="ECO:0000256" key="4">
    <source>
        <dbReference type="ARBA" id="ARBA00022695"/>
    </source>
</evidence>
<dbReference type="OrthoDB" id="6065816at2759"/>
<reference evidence="8" key="2">
    <citation type="submission" date="2020-11" db="EMBL/GenBank/DDBJ databases">
        <authorList>
            <person name="McCartney M.A."/>
            <person name="Auch B."/>
            <person name="Kono T."/>
            <person name="Mallez S."/>
            <person name="Becker A."/>
            <person name="Gohl D.M."/>
            <person name="Silverstein K.A.T."/>
            <person name="Koren S."/>
            <person name="Bechman K.B."/>
            <person name="Herman A."/>
            <person name="Abrahante J.E."/>
            <person name="Garbe J."/>
        </authorList>
    </citation>
    <scope>NUCLEOTIDE SEQUENCE</scope>
    <source>
        <strain evidence="8">Duluth1</strain>
        <tissue evidence="8">Whole animal</tissue>
    </source>
</reference>
<sequence length="724" mass="83588">MMNMENKRIVTSTALAKALNDIGVNNETIQLRRTTWLYIEAFETINEKAQDRDVDVYTFGSQNEGTTTEGMHSDIDVLMCDKAWPVIQDFADWQFGKLQLFVVTDMSPPPQCCCLQGVLPNYPELLTESTLPGHHMDAQGRVFLKNTLHETHIKMTCDEWGIDFVKHGPSRTIHEEVDMVRAFYCAKLPDDCQYIFRRPKPGHWPGSKLLTQLKNSGVFLVPTAHVENTTHWDPRKHLGTLAVRTFDNSHELHWRLSTNLMERLLVSDLTIPQMKVYVVMKMIRKEFCKPLVGDRLSTFHLKTALLYSVERSSTCIWGDENLIQCLKIWLTTLRRWLKARYCPHYTTANVNLFAGKLRWNEFPVLIELFTDMIRNDVSCLNNVQMDDLGNRISSNSKECNRWLHCAELDTVVAEKSFKHVIYHLCVYVYLMEMFGAVETSKVINDHARYVRNLESINNTSTGKIRSAVSIVLPFHYSIQTAMKTTLCIGQNQSIPQEIFTMCDKSLTSDVTSSRLKLASIYFSLRRSKEVDAILEQVDALISNKVMPYSPFKKSEFDLKLLERRKELPDILQNVIALCTIFNRHEMNCVPGQLVAEFYRTVTMEDANCRHASDGSFWMELAVVDSRTYMYYLQYLTFRLTGTISGKHIAFKNLQDHVFSDGEMCVPKTFGHIETSLNLLGHCWELEGELSQAWRCYMLSLSVQPQNNAAYWHMFRIIGWLIYGP</sequence>
<accession>A0A9D4JP80</accession>
<keyword evidence="4" id="KW-0548">Nucleotidyltransferase</keyword>
<dbReference type="EMBL" id="JAIWYP010000005">
    <property type="protein sequence ID" value="KAH3819381.1"/>
    <property type="molecule type" value="Genomic_DNA"/>
</dbReference>
<keyword evidence="3" id="KW-0808">Transferase</keyword>
<evidence type="ECO:0000256" key="3">
    <source>
        <dbReference type="ARBA" id="ARBA00022679"/>
    </source>
</evidence>
<comment type="similarity">
    <text evidence="2">Belongs to the mab-21 family.</text>
</comment>
<organism evidence="8 9">
    <name type="scientific">Dreissena polymorpha</name>
    <name type="common">Zebra mussel</name>
    <name type="synonym">Mytilus polymorpha</name>
    <dbReference type="NCBI Taxonomy" id="45954"/>
    <lineage>
        <taxon>Eukaryota</taxon>
        <taxon>Metazoa</taxon>
        <taxon>Spiralia</taxon>
        <taxon>Lophotrochozoa</taxon>
        <taxon>Mollusca</taxon>
        <taxon>Bivalvia</taxon>
        <taxon>Autobranchia</taxon>
        <taxon>Heteroconchia</taxon>
        <taxon>Euheterodonta</taxon>
        <taxon>Imparidentia</taxon>
        <taxon>Neoheterodontei</taxon>
        <taxon>Myida</taxon>
        <taxon>Dreissenoidea</taxon>
        <taxon>Dreissenidae</taxon>
        <taxon>Dreissena</taxon>
    </lineage>
</organism>
<dbReference type="Gene3D" id="1.10.1410.40">
    <property type="match status" value="1"/>
</dbReference>